<dbReference type="GO" id="GO:0008270">
    <property type="term" value="F:zinc ion binding"/>
    <property type="evidence" value="ECO:0007669"/>
    <property type="project" value="InterPro"/>
</dbReference>
<dbReference type="UniPathway" id="UPA00275">
    <property type="reaction ID" value="UER00401"/>
</dbReference>
<dbReference type="GO" id="GO:0008703">
    <property type="term" value="F:5-amino-6-(5-phosphoribosylamino)uracil reductase activity"/>
    <property type="evidence" value="ECO:0007669"/>
    <property type="project" value="InterPro"/>
</dbReference>
<reference evidence="12" key="1">
    <citation type="submission" date="2018-05" db="EMBL/GenBank/DDBJ databases">
        <authorList>
            <person name="Lanie J.A."/>
            <person name="Ng W.-L."/>
            <person name="Kazmierczak K.M."/>
            <person name="Andrzejewski T.M."/>
            <person name="Davidsen T.M."/>
            <person name="Wayne K.J."/>
            <person name="Tettelin H."/>
            <person name="Glass J.I."/>
            <person name="Rusch D."/>
            <person name="Podicherti R."/>
            <person name="Tsui H.-C.T."/>
            <person name="Winkler M.E."/>
        </authorList>
    </citation>
    <scope>NUCLEOTIDE SEQUENCE</scope>
</reference>
<keyword evidence="6" id="KW-0378">Hydrolase</keyword>
<dbReference type="InterPro" id="IPR016192">
    <property type="entry name" value="APOBEC/CMP_deaminase_Zn-bd"/>
</dbReference>
<gene>
    <name evidence="12" type="ORF">METZ01_LOCUS215753</name>
</gene>
<comment type="pathway">
    <text evidence="2">Cofactor biosynthesis; riboflavin biosynthesis; 5-amino-6-(D-ribitylamino)uracil from GTP: step 2/4.</text>
</comment>
<organism evidence="12">
    <name type="scientific">marine metagenome</name>
    <dbReference type="NCBI Taxonomy" id="408172"/>
    <lineage>
        <taxon>unclassified sequences</taxon>
        <taxon>metagenomes</taxon>
        <taxon>ecological metagenomes</taxon>
    </lineage>
</organism>
<comment type="pathway">
    <text evidence="3">Cofactor biosynthesis; riboflavin biosynthesis; 5-amino-6-(D-ribitylamino)uracil from GTP: step 3/4.</text>
</comment>
<feature type="domain" description="CMP/dCMP-type deaminase" evidence="11">
    <location>
        <begin position="4"/>
        <end position="118"/>
    </location>
</feature>
<dbReference type="PANTHER" id="PTHR38011:SF7">
    <property type="entry name" value="2,5-DIAMINO-6-RIBOSYLAMINO-4(3H)-PYRIMIDINONE 5'-PHOSPHATE REDUCTASE"/>
    <property type="match status" value="1"/>
</dbReference>
<evidence type="ECO:0000256" key="8">
    <source>
        <dbReference type="ARBA" id="ARBA00022857"/>
    </source>
</evidence>
<dbReference type="PANTHER" id="PTHR38011">
    <property type="entry name" value="DIHYDROFOLATE REDUCTASE FAMILY PROTEIN (AFU_ORTHOLOGUE AFUA_8G06820)"/>
    <property type="match status" value="1"/>
</dbReference>
<dbReference type="Pfam" id="PF00383">
    <property type="entry name" value="dCMP_cyt_deam_1"/>
    <property type="match status" value="1"/>
</dbReference>
<keyword evidence="8" id="KW-0521">NADP</keyword>
<dbReference type="Gene3D" id="3.40.430.10">
    <property type="entry name" value="Dihydrofolate Reductase, subunit A"/>
    <property type="match status" value="1"/>
</dbReference>
<keyword evidence="10" id="KW-0511">Multifunctional enzyme</keyword>
<sequence>MIEDKHIQYMRRALELAQRARGRTSPNPMVGAVVVRRGKVVGEGYHSRAGHPHAEIEALRRAGNKARSADLYVNLEPCCHFGRTPPCTDAIIQAGIKRVFVGMKDPNQQVSGKGLRALKAQGIVFVSGVLKEECMKLNESFVKVMKTGMPFVILKTAMSLDGKIAASSGDSRWISGKLARNHVHKIRNHVDAIMVGTETVLKDNPRLTCRLETGSVKHPIRIILDRRNRIPLTANVFKNSRSQLVIYVTGPDISSAR</sequence>
<dbReference type="FunFam" id="3.40.140.10:FF:000025">
    <property type="entry name" value="Riboflavin biosynthesis protein RibD"/>
    <property type="match status" value="1"/>
</dbReference>
<evidence type="ECO:0000313" key="12">
    <source>
        <dbReference type="EMBL" id="SVB62899.1"/>
    </source>
</evidence>
<evidence type="ECO:0000256" key="10">
    <source>
        <dbReference type="ARBA" id="ARBA00023268"/>
    </source>
</evidence>
<dbReference type="PROSITE" id="PS00903">
    <property type="entry name" value="CYT_DCMP_DEAMINASES_1"/>
    <property type="match status" value="1"/>
</dbReference>
<evidence type="ECO:0000259" key="11">
    <source>
        <dbReference type="PROSITE" id="PS51747"/>
    </source>
</evidence>
<dbReference type="Pfam" id="PF01872">
    <property type="entry name" value="RibD_C"/>
    <property type="match status" value="1"/>
</dbReference>
<keyword evidence="4" id="KW-0686">Riboflavin biosynthesis</keyword>
<evidence type="ECO:0000256" key="6">
    <source>
        <dbReference type="ARBA" id="ARBA00022801"/>
    </source>
</evidence>
<keyword evidence="7" id="KW-0862">Zinc</keyword>
<comment type="cofactor">
    <cofactor evidence="1">
        <name>Zn(2+)</name>
        <dbReference type="ChEBI" id="CHEBI:29105"/>
    </cofactor>
</comment>
<keyword evidence="5" id="KW-0479">Metal-binding</keyword>
<evidence type="ECO:0000256" key="9">
    <source>
        <dbReference type="ARBA" id="ARBA00023002"/>
    </source>
</evidence>
<dbReference type="InterPro" id="IPR004794">
    <property type="entry name" value="Eubact_RibD"/>
</dbReference>
<evidence type="ECO:0000256" key="5">
    <source>
        <dbReference type="ARBA" id="ARBA00022723"/>
    </source>
</evidence>
<dbReference type="GO" id="GO:0009231">
    <property type="term" value="P:riboflavin biosynthetic process"/>
    <property type="evidence" value="ECO:0007669"/>
    <property type="project" value="UniProtKB-UniPathway"/>
</dbReference>
<evidence type="ECO:0000256" key="3">
    <source>
        <dbReference type="ARBA" id="ARBA00004910"/>
    </source>
</evidence>
<dbReference type="CDD" id="cd01284">
    <property type="entry name" value="Riboflavin_deaminase-reductase"/>
    <property type="match status" value="1"/>
</dbReference>
<dbReference type="EMBL" id="UINC01050205">
    <property type="protein sequence ID" value="SVB62899.1"/>
    <property type="molecule type" value="Genomic_DNA"/>
</dbReference>
<dbReference type="InterPro" id="IPR002734">
    <property type="entry name" value="RibDG_C"/>
</dbReference>
<proteinExistence type="predicted"/>
<name>A0A382FJP9_9ZZZZ</name>
<dbReference type="InterPro" id="IPR002125">
    <property type="entry name" value="CMP_dCMP_dom"/>
</dbReference>
<dbReference type="InterPro" id="IPR050765">
    <property type="entry name" value="Riboflavin_Biosynth_HTPR"/>
</dbReference>
<accession>A0A382FJP9</accession>
<dbReference type="InterPro" id="IPR024072">
    <property type="entry name" value="DHFR-like_dom_sf"/>
</dbReference>
<dbReference type="SUPFAM" id="SSF53927">
    <property type="entry name" value="Cytidine deaminase-like"/>
    <property type="match status" value="1"/>
</dbReference>
<dbReference type="SUPFAM" id="SSF53597">
    <property type="entry name" value="Dihydrofolate reductase-like"/>
    <property type="match status" value="1"/>
</dbReference>
<evidence type="ECO:0000256" key="7">
    <source>
        <dbReference type="ARBA" id="ARBA00022833"/>
    </source>
</evidence>
<dbReference type="PROSITE" id="PS51747">
    <property type="entry name" value="CYT_DCMP_DEAMINASES_2"/>
    <property type="match status" value="1"/>
</dbReference>
<evidence type="ECO:0000256" key="4">
    <source>
        <dbReference type="ARBA" id="ARBA00022619"/>
    </source>
</evidence>
<keyword evidence="9" id="KW-0560">Oxidoreductase</keyword>
<evidence type="ECO:0000256" key="2">
    <source>
        <dbReference type="ARBA" id="ARBA00004882"/>
    </source>
</evidence>
<dbReference type="InterPro" id="IPR016193">
    <property type="entry name" value="Cytidine_deaminase-like"/>
</dbReference>
<dbReference type="AlphaFoldDB" id="A0A382FJP9"/>
<protein>
    <recommendedName>
        <fullName evidence="11">CMP/dCMP-type deaminase domain-containing protein</fullName>
    </recommendedName>
</protein>
<dbReference type="Gene3D" id="3.40.140.10">
    <property type="entry name" value="Cytidine Deaminase, domain 2"/>
    <property type="match status" value="1"/>
</dbReference>
<dbReference type="GO" id="GO:0008835">
    <property type="term" value="F:diaminohydroxyphosphoribosylaminopyrimidine deaminase activity"/>
    <property type="evidence" value="ECO:0007669"/>
    <property type="project" value="InterPro"/>
</dbReference>
<evidence type="ECO:0000256" key="1">
    <source>
        <dbReference type="ARBA" id="ARBA00001947"/>
    </source>
</evidence>
<dbReference type="NCBIfam" id="TIGR00326">
    <property type="entry name" value="eubact_ribD"/>
    <property type="match status" value="1"/>
</dbReference>